<evidence type="ECO:0000259" key="4">
    <source>
        <dbReference type="PROSITE" id="PS50949"/>
    </source>
</evidence>
<comment type="caution">
    <text evidence="5">The sequence shown here is derived from an EMBL/GenBank/DDBJ whole genome shotgun (WGS) entry which is preliminary data.</text>
</comment>
<keyword evidence="2" id="KW-0238">DNA-binding</keyword>
<feature type="domain" description="HTH gntR-type" evidence="4">
    <location>
        <begin position="21"/>
        <end position="89"/>
    </location>
</feature>
<evidence type="ECO:0000313" key="5">
    <source>
        <dbReference type="EMBL" id="MEN3068891.1"/>
    </source>
</evidence>
<dbReference type="InterPro" id="IPR000524">
    <property type="entry name" value="Tscrpt_reg_HTH_GntR"/>
</dbReference>
<name>A0ABU9YZ67_9RHOO</name>
<dbReference type="CDD" id="cd07377">
    <property type="entry name" value="WHTH_GntR"/>
    <property type="match status" value="1"/>
</dbReference>
<reference evidence="5 6" key="1">
    <citation type="journal article" date="2018" name="Int. J. Syst. Evol. Microbiol.">
        <title>Uliginosibacterium sediminicola sp. nov., isolated from freshwater sediment.</title>
        <authorList>
            <person name="Hwang W.M."/>
            <person name="Kim S.M."/>
            <person name="Kang K."/>
            <person name="Ahn T.Y."/>
        </authorList>
    </citation>
    <scope>NUCLEOTIDE SEQUENCE [LARGE SCALE GENOMIC DNA]</scope>
    <source>
        <strain evidence="5 6">M1-21</strain>
    </source>
</reference>
<sequence>MPTPDSALSPSLFHLDPHQAEPIYRQLMAQVRRLIAAGQLAAGDELPSVRALAAAHAINPMTISKAYSLLEAEGLLQRNRGAAMSVAAAATQHPHSNDERLALLQPALARVVSEAQQLGLEPDAVLQALAAQLQHTTPPEENSNEQAD</sequence>
<evidence type="ECO:0000313" key="6">
    <source>
        <dbReference type="Proteomes" id="UP001410394"/>
    </source>
</evidence>
<organism evidence="5 6">
    <name type="scientific">Uliginosibacterium sediminicola</name>
    <dbReference type="NCBI Taxonomy" id="2024550"/>
    <lineage>
        <taxon>Bacteria</taxon>
        <taxon>Pseudomonadati</taxon>
        <taxon>Pseudomonadota</taxon>
        <taxon>Betaproteobacteria</taxon>
        <taxon>Rhodocyclales</taxon>
        <taxon>Zoogloeaceae</taxon>
        <taxon>Uliginosibacterium</taxon>
    </lineage>
</organism>
<dbReference type="RefSeq" id="WP_345919658.1">
    <property type="nucleotide sequence ID" value="NZ_JBDIVE010000004.1"/>
</dbReference>
<dbReference type="InterPro" id="IPR036388">
    <property type="entry name" value="WH-like_DNA-bd_sf"/>
</dbReference>
<dbReference type="EMBL" id="JBDIVE010000004">
    <property type="protein sequence ID" value="MEN3068891.1"/>
    <property type="molecule type" value="Genomic_DNA"/>
</dbReference>
<keyword evidence="6" id="KW-1185">Reference proteome</keyword>
<keyword evidence="1" id="KW-0805">Transcription regulation</keyword>
<protein>
    <submittedName>
        <fullName evidence="5">GntR family transcriptional regulator</fullName>
    </submittedName>
</protein>
<dbReference type="PANTHER" id="PTHR38445">
    <property type="entry name" value="HTH-TYPE TRANSCRIPTIONAL REPRESSOR YTRA"/>
    <property type="match status" value="1"/>
</dbReference>
<proteinExistence type="predicted"/>
<evidence type="ECO:0000256" key="2">
    <source>
        <dbReference type="ARBA" id="ARBA00023125"/>
    </source>
</evidence>
<dbReference type="SUPFAM" id="SSF46785">
    <property type="entry name" value="Winged helix' DNA-binding domain"/>
    <property type="match status" value="1"/>
</dbReference>
<dbReference type="Gene3D" id="1.10.10.10">
    <property type="entry name" value="Winged helix-like DNA-binding domain superfamily/Winged helix DNA-binding domain"/>
    <property type="match status" value="1"/>
</dbReference>
<dbReference type="Pfam" id="PF00392">
    <property type="entry name" value="GntR"/>
    <property type="match status" value="1"/>
</dbReference>
<dbReference type="SMART" id="SM00345">
    <property type="entry name" value="HTH_GNTR"/>
    <property type="match status" value="1"/>
</dbReference>
<dbReference type="Proteomes" id="UP001410394">
    <property type="component" value="Unassembled WGS sequence"/>
</dbReference>
<accession>A0ABU9YZ67</accession>
<dbReference type="PROSITE" id="PS50949">
    <property type="entry name" value="HTH_GNTR"/>
    <property type="match status" value="1"/>
</dbReference>
<evidence type="ECO:0000256" key="1">
    <source>
        <dbReference type="ARBA" id="ARBA00023015"/>
    </source>
</evidence>
<gene>
    <name evidence="5" type="ORF">ABDB84_10395</name>
</gene>
<evidence type="ECO:0000256" key="3">
    <source>
        <dbReference type="ARBA" id="ARBA00023163"/>
    </source>
</evidence>
<dbReference type="InterPro" id="IPR036390">
    <property type="entry name" value="WH_DNA-bd_sf"/>
</dbReference>
<dbReference type="PANTHER" id="PTHR38445:SF7">
    <property type="entry name" value="GNTR-FAMILY TRANSCRIPTIONAL REGULATOR"/>
    <property type="match status" value="1"/>
</dbReference>
<keyword evidence="3" id="KW-0804">Transcription</keyword>